<protein>
    <submittedName>
        <fullName evidence="2">Uncharacterized protein</fullName>
    </submittedName>
</protein>
<sequence>MPGSNNIYWHPAIARYFASTSDHWHHSRKSINFRRADMVLVEHGLLEPPDLSTIINDHDQLQPTPQQLEIATERSRDYWYHLTAMAISRHRTGIPPTLTSLRNILNRVPAISTRQGKTMILHLGSSPSETLCIQTSSVWHVTGTAKCGLVGKKREIPGLLHIGSRTPIPCGFSGESFRQWPSISGEGNRAPSYLGILALGWSYILSARLLELQVDNSEMAYTDSKPTRIRQGKSHDCSSPVTIDIGKVDEDVARWWCAILAPGQGWKAIISRQMDQEFVTPWSVSINDMHDIEIRWESKEPVSKGFAASSPPPSKKAFENLAQFSQRHNLDSQLPVALATALTFPAHNYHGTAIQLPLPLPLPANNHTQQGVDSVNSTALSWLTVDNELPYYMTLSCSPETVISALCGMFWEPTVTCNMVSPWLHPIFQEIPKSPKFSSTPGFYYEILAVICSFRQPRIFTLWLGAVTSGLAPIILRRVERGRPPVDPNAFPWTGCPQSFMDLPGSGPYISNKSSDEVQRADVWRLLYLPPVVDDELYYNNPPFTPWAPFGSTTAGQCVLRVATHLQCPRHYLEYAHWNWILENGSIVEGQGFDKTSSHRSDESSTAINMLDTLFPQRSPTQEASREASLDIFRWVMINGEGTPPEKIYRDEWLQLEDESDEETGMSDDENSASHASDERLKGLEEWLGQPTALSPVPSFDKGAKRMETGAG</sequence>
<reference evidence="2 3" key="1">
    <citation type="submission" date="2007-06" db="EMBL/GenBank/DDBJ databases">
        <title>The Genome Sequence of Coccidioides posadasii RMSCC_3488.</title>
        <authorList>
            <consortium name="Coccidioides Genome Resources Consortium"/>
            <consortium name="The Broad Institute Genome Sequencing Platform"/>
            <person name="Henn M.R."/>
            <person name="Sykes S."/>
            <person name="Young S."/>
            <person name="Jaffe D."/>
            <person name="Berlin A."/>
            <person name="Alvarez P."/>
            <person name="Butler J."/>
            <person name="Gnerre S."/>
            <person name="Grabherr M."/>
            <person name="Mauceli E."/>
            <person name="Brockman W."/>
            <person name="Kodira C."/>
            <person name="Alvarado L."/>
            <person name="Zeng Q."/>
            <person name="Crawford M."/>
            <person name="Antoine C."/>
            <person name="Devon K."/>
            <person name="Galgiani J."/>
            <person name="Orsborn K."/>
            <person name="Lewis M.L."/>
            <person name="Nusbaum C."/>
            <person name="Galagan J."/>
            <person name="Birren B."/>
        </authorList>
    </citation>
    <scope>NUCLEOTIDE SEQUENCE [LARGE SCALE GENOMIC DNA]</scope>
    <source>
        <strain evidence="2 3">RMSCC 3488</strain>
    </source>
</reference>
<name>A0A0J6FGH6_COCPO</name>
<feature type="region of interest" description="Disordered" evidence="1">
    <location>
        <begin position="658"/>
        <end position="712"/>
    </location>
</feature>
<accession>A0A0J6FGH6</accession>
<gene>
    <name evidence="2" type="ORF">CPAG_05709</name>
</gene>
<proteinExistence type="predicted"/>
<dbReference type="VEuPathDB" id="FungiDB:CPAG_05709"/>
<dbReference type="AlphaFoldDB" id="A0A0J6FGH6"/>
<evidence type="ECO:0000313" key="2">
    <source>
        <dbReference type="EMBL" id="KMM69393.1"/>
    </source>
</evidence>
<dbReference type="Proteomes" id="UP000054567">
    <property type="component" value="Unassembled WGS sequence"/>
</dbReference>
<feature type="compositionally biased region" description="Basic and acidic residues" evidence="1">
    <location>
        <begin position="702"/>
        <end position="712"/>
    </location>
</feature>
<dbReference type="OrthoDB" id="4171084at2759"/>
<feature type="compositionally biased region" description="Acidic residues" evidence="1">
    <location>
        <begin position="658"/>
        <end position="671"/>
    </location>
</feature>
<reference evidence="3" key="3">
    <citation type="journal article" date="2010" name="Genome Res.">
        <title>Population genomic sequencing of Coccidioides fungi reveals recent hybridization and transposon control.</title>
        <authorList>
            <person name="Neafsey D.E."/>
            <person name="Barker B.M."/>
            <person name="Sharpton T.J."/>
            <person name="Stajich J.E."/>
            <person name="Park D.J."/>
            <person name="Whiston E."/>
            <person name="Hung C.-Y."/>
            <person name="McMahan C."/>
            <person name="White J."/>
            <person name="Sykes S."/>
            <person name="Heiman D."/>
            <person name="Young S."/>
            <person name="Zeng Q."/>
            <person name="Abouelleil A."/>
            <person name="Aftuck L."/>
            <person name="Bessette D."/>
            <person name="Brown A."/>
            <person name="FitzGerald M."/>
            <person name="Lui A."/>
            <person name="Macdonald J.P."/>
            <person name="Priest M."/>
            <person name="Orbach M.J."/>
            <person name="Galgiani J.N."/>
            <person name="Kirkland T.N."/>
            <person name="Cole G.T."/>
            <person name="Birren B.W."/>
            <person name="Henn M.R."/>
            <person name="Taylor J.W."/>
            <person name="Rounsley S.D."/>
        </authorList>
    </citation>
    <scope>NUCLEOTIDE SEQUENCE [LARGE SCALE GENOMIC DNA]</scope>
    <source>
        <strain evidence="3">RMSCC 3488</strain>
    </source>
</reference>
<evidence type="ECO:0000313" key="3">
    <source>
        <dbReference type="Proteomes" id="UP000054567"/>
    </source>
</evidence>
<reference evidence="3" key="2">
    <citation type="journal article" date="2009" name="Genome Res.">
        <title>Comparative genomic analyses of the human fungal pathogens Coccidioides and their relatives.</title>
        <authorList>
            <person name="Sharpton T.J."/>
            <person name="Stajich J.E."/>
            <person name="Rounsley S.D."/>
            <person name="Gardner M.J."/>
            <person name="Wortman J.R."/>
            <person name="Jordar V.S."/>
            <person name="Maiti R."/>
            <person name="Kodira C.D."/>
            <person name="Neafsey D.E."/>
            <person name="Zeng Q."/>
            <person name="Hung C.-Y."/>
            <person name="McMahan C."/>
            <person name="Muszewska A."/>
            <person name="Grynberg M."/>
            <person name="Mandel M.A."/>
            <person name="Kellner E.M."/>
            <person name="Barker B.M."/>
            <person name="Galgiani J.N."/>
            <person name="Orbach M.J."/>
            <person name="Kirkland T.N."/>
            <person name="Cole G.T."/>
            <person name="Henn M.R."/>
            <person name="Birren B.W."/>
            <person name="Taylor J.W."/>
        </authorList>
    </citation>
    <scope>NUCLEOTIDE SEQUENCE [LARGE SCALE GENOMIC DNA]</scope>
    <source>
        <strain evidence="3">RMSCC 3488</strain>
    </source>
</reference>
<dbReference type="EMBL" id="DS268111">
    <property type="protein sequence ID" value="KMM69393.1"/>
    <property type="molecule type" value="Genomic_DNA"/>
</dbReference>
<feature type="compositionally biased region" description="Basic and acidic residues" evidence="1">
    <location>
        <begin position="676"/>
        <end position="685"/>
    </location>
</feature>
<evidence type="ECO:0000256" key="1">
    <source>
        <dbReference type="SAM" id="MobiDB-lite"/>
    </source>
</evidence>
<organism evidence="2 3">
    <name type="scientific">Coccidioides posadasii RMSCC 3488</name>
    <dbReference type="NCBI Taxonomy" id="454284"/>
    <lineage>
        <taxon>Eukaryota</taxon>
        <taxon>Fungi</taxon>
        <taxon>Dikarya</taxon>
        <taxon>Ascomycota</taxon>
        <taxon>Pezizomycotina</taxon>
        <taxon>Eurotiomycetes</taxon>
        <taxon>Eurotiomycetidae</taxon>
        <taxon>Onygenales</taxon>
        <taxon>Onygenaceae</taxon>
        <taxon>Coccidioides</taxon>
    </lineage>
</organism>